<dbReference type="AlphaFoldDB" id="A0A6G7KCM0"/>
<keyword evidence="8" id="KW-0178">Competence</keyword>
<evidence type="ECO:0000256" key="1">
    <source>
        <dbReference type="ARBA" id="ARBA00004162"/>
    </source>
</evidence>
<dbReference type="Gene3D" id="3.30.700.10">
    <property type="entry name" value="Glycoprotein, Type 4 Pilin"/>
    <property type="match status" value="1"/>
</dbReference>
<dbReference type="InterPro" id="IPR000983">
    <property type="entry name" value="Bac_GSPG_pilin"/>
</dbReference>
<dbReference type="Proteomes" id="UP000501451">
    <property type="component" value="Chromosome"/>
</dbReference>
<dbReference type="PRINTS" id="PR00813">
    <property type="entry name" value="BCTERIALGSPG"/>
</dbReference>
<dbReference type="InterPro" id="IPR016940">
    <property type="entry name" value="ComGC"/>
</dbReference>
<dbReference type="GO" id="GO:0030420">
    <property type="term" value="P:establishment of competence for transformation"/>
    <property type="evidence" value="ECO:0007669"/>
    <property type="project" value="UniProtKB-KW"/>
</dbReference>
<dbReference type="PIRSF" id="PIRSF029928">
    <property type="entry name" value="Late_competence_ComGC"/>
    <property type="match status" value="1"/>
</dbReference>
<evidence type="ECO:0000256" key="6">
    <source>
        <dbReference type="ARBA" id="ARBA00022989"/>
    </source>
</evidence>
<evidence type="ECO:0000313" key="12">
    <source>
        <dbReference type="Proteomes" id="UP000501451"/>
    </source>
</evidence>
<dbReference type="GO" id="GO:0015627">
    <property type="term" value="C:type II protein secretion system complex"/>
    <property type="evidence" value="ECO:0007669"/>
    <property type="project" value="InterPro"/>
</dbReference>
<comment type="subcellular location">
    <subcellularLocation>
        <location evidence="1">Cell membrane</location>
        <topology evidence="1">Single-pass membrane protein</topology>
    </subcellularLocation>
    <subcellularLocation>
        <location evidence="2">Cell surface</location>
    </subcellularLocation>
</comment>
<keyword evidence="7 10" id="KW-0472">Membrane</keyword>
<dbReference type="GO" id="GO:0009986">
    <property type="term" value="C:cell surface"/>
    <property type="evidence" value="ECO:0007669"/>
    <property type="project" value="UniProtKB-SubCell"/>
</dbReference>
<keyword evidence="5 10" id="KW-0812">Transmembrane</keyword>
<sequence>MKKLIKCNNKHAFTLVEMLIVLLIISVLSLLIIPNLNETSSKVNKDGMVALEQLIISQLDLYELREGTRPSIQKLAEDKYITDAQLNKAIDWGIIVE</sequence>
<evidence type="ECO:0000256" key="7">
    <source>
        <dbReference type="ARBA" id="ARBA00023136"/>
    </source>
</evidence>
<dbReference type="InterPro" id="IPR012902">
    <property type="entry name" value="N_methyl_site"/>
</dbReference>
<evidence type="ECO:0000256" key="9">
    <source>
        <dbReference type="ARBA" id="ARBA00043982"/>
    </source>
</evidence>
<protein>
    <submittedName>
        <fullName evidence="11">Prepilin-type N-terminal cleavage/methylation domain-containing protein</fullName>
    </submittedName>
</protein>
<dbReference type="EMBL" id="CP049740">
    <property type="protein sequence ID" value="QII83013.1"/>
    <property type="molecule type" value="Genomic_DNA"/>
</dbReference>
<evidence type="ECO:0000313" key="11">
    <source>
        <dbReference type="EMBL" id="QII83013.1"/>
    </source>
</evidence>
<keyword evidence="4" id="KW-0488">Methylation</keyword>
<accession>A0A6G7KCM0</accession>
<dbReference type="InterPro" id="IPR045584">
    <property type="entry name" value="Pilin-like"/>
</dbReference>
<evidence type="ECO:0000256" key="3">
    <source>
        <dbReference type="ARBA" id="ARBA00022475"/>
    </source>
</evidence>
<dbReference type="SUPFAM" id="SSF54523">
    <property type="entry name" value="Pili subunits"/>
    <property type="match status" value="1"/>
</dbReference>
<dbReference type="RefSeq" id="WP_166163883.1">
    <property type="nucleotide sequence ID" value="NZ_CP049740.1"/>
</dbReference>
<dbReference type="KEGG" id="jar:G7057_11510"/>
<evidence type="ECO:0000256" key="4">
    <source>
        <dbReference type="ARBA" id="ARBA00022481"/>
    </source>
</evidence>
<name>A0A6G7KCM0_9LACT</name>
<dbReference type="NCBIfam" id="TIGR02532">
    <property type="entry name" value="IV_pilin_GFxxxE"/>
    <property type="match status" value="1"/>
</dbReference>
<evidence type="ECO:0000256" key="10">
    <source>
        <dbReference type="SAM" id="Phobius"/>
    </source>
</evidence>
<evidence type="ECO:0000256" key="2">
    <source>
        <dbReference type="ARBA" id="ARBA00004241"/>
    </source>
</evidence>
<comment type="similarity">
    <text evidence="9">Belongs to the ComGC family.</text>
</comment>
<dbReference type="Pfam" id="PF07963">
    <property type="entry name" value="N_methyl"/>
    <property type="match status" value="1"/>
</dbReference>
<dbReference type="GO" id="GO:0005886">
    <property type="term" value="C:plasma membrane"/>
    <property type="evidence" value="ECO:0007669"/>
    <property type="project" value="UniProtKB-SubCell"/>
</dbReference>
<keyword evidence="6 10" id="KW-1133">Transmembrane helix</keyword>
<proteinExistence type="inferred from homology"/>
<reference evidence="11 12" key="1">
    <citation type="journal article" date="2017" name="Int. J. Syst. Evol. Microbiol.">
        <title>Jeotgalibaca porci sp. nov. and Jeotgalibaca arthritidis sp. nov., isolated from pigs, and emended description of the genus Jeotgalibaca.</title>
        <authorList>
            <person name="Zamora L."/>
            <person name="Perez-Sancho M."/>
            <person name="Dominguez L."/>
            <person name="Fernandez-Garayzabal J.F."/>
            <person name="Vela A.I."/>
        </authorList>
    </citation>
    <scope>NUCLEOTIDE SEQUENCE [LARGE SCALE GENOMIC DNA]</scope>
    <source>
        <strain evidence="11 12">CECT 9157</strain>
    </source>
</reference>
<evidence type="ECO:0000256" key="5">
    <source>
        <dbReference type="ARBA" id="ARBA00022692"/>
    </source>
</evidence>
<feature type="transmembrane region" description="Helical" evidence="10">
    <location>
        <begin position="12"/>
        <end position="33"/>
    </location>
</feature>
<evidence type="ECO:0000256" key="8">
    <source>
        <dbReference type="ARBA" id="ARBA00023287"/>
    </source>
</evidence>
<dbReference type="GO" id="GO:0015628">
    <property type="term" value="P:protein secretion by the type II secretion system"/>
    <property type="evidence" value="ECO:0007669"/>
    <property type="project" value="InterPro"/>
</dbReference>
<organism evidence="11 12">
    <name type="scientific">Jeotgalibaca arthritidis</name>
    <dbReference type="NCBI Taxonomy" id="1868794"/>
    <lineage>
        <taxon>Bacteria</taxon>
        <taxon>Bacillati</taxon>
        <taxon>Bacillota</taxon>
        <taxon>Bacilli</taxon>
        <taxon>Lactobacillales</taxon>
        <taxon>Carnobacteriaceae</taxon>
        <taxon>Jeotgalibaca</taxon>
    </lineage>
</organism>
<keyword evidence="3" id="KW-1003">Cell membrane</keyword>
<keyword evidence="12" id="KW-1185">Reference proteome</keyword>
<gene>
    <name evidence="11" type="ORF">G7057_11510</name>
</gene>
<dbReference type="NCBIfam" id="NF040999">
    <property type="entry name" value="pilin_ComGC"/>
    <property type="match status" value="1"/>
</dbReference>